<sequence>MSPAVVLLPLSRTVSVTVTLVPGTRILLSSWWVPPETLNSPCNLPLDMPTPGTLNLSSLPSPPTSLPTVVVFILQCFSEEPET</sequence>
<dbReference type="EMBL" id="GBXM01023505">
    <property type="protein sequence ID" value="JAH85072.1"/>
    <property type="molecule type" value="Transcribed_RNA"/>
</dbReference>
<proteinExistence type="predicted"/>
<name>A0A0E9W3Z1_ANGAN</name>
<protein>
    <submittedName>
        <fullName evidence="1">Uncharacterized protein</fullName>
    </submittedName>
</protein>
<dbReference type="AlphaFoldDB" id="A0A0E9W3Z1"/>
<reference evidence="1" key="2">
    <citation type="journal article" date="2015" name="Fish Shellfish Immunol.">
        <title>Early steps in the European eel (Anguilla anguilla)-Vibrio vulnificus interaction in the gills: Role of the RtxA13 toxin.</title>
        <authorList>
            <person name="Callol A."/>
            <person name="Pajuelo D."/>
            <person name="Ebbesson L."/>
            <person name="Teles M."/>
            <person name="MacKenzie S."/>
            <person name="Amaro C."/>
        </authorList>
    </citation>
    <scope>NUCLEOTIDE SEQUENCE</scope>
</reference>
<accession>A0A0E9W3Z1</accession>
<evidence type="ECO:0000313" key="1">
    <source>
        <dbReference type="EMBL" id="JAH85072.1"/>
    </source>
</evidence>
<reference evidence="1" key="1">
    <citation type="submission" date="2014-11" db="EMBL/GenBank/DDBJ databases">
        <authorList>
            <person name="Amaro Gonzalez C."/>
        </authorList>
    </citation>
    <scope>NUCLEOTIDE SEQUENCE</scope>
</reference>
<organism evidence="1">
    <name type="scientific">Anguilla anguilla</name>
    <name type="common">European freshwater eel</name>
    <name type="synonym">Muraena anguilla</name>
    <dbReference type="NCBI Taxonomy" id="7936"/>
    <lineage>
        <taxon>Eukaryota</taxon>
        <taxon>Metazoa</taxon>
        <taxon>Chordata</taxon>
        <taxon>Craniata</taxon>
        <taxon>Vertebrata</taxon>
        <taxon>Euteleostomi</taxon>
        <taxon>Actinopterygii</taxon>
        <taxon>Neopterygii</taxon>
        <taxon>Teleostei</taxon>
        <taxon>Anguilliformes</taxon>
        <taxon>Anguillidae</taxon>
        <taxon>Anguilla</taxon>
    </lineage>
</organism>